<sequence>MKLRLEEVLTATGVSRRELAKRMNRTPQHVSYVCKMRRCNFATVRELAKALNVPERELVEFER</sequence>
<dbReference type="SUPFAM" id="SSF47413">
    <property type="entry name" value="lambda repressor-like DNA-binding domains"/>
    <property type="match status" value="1"/>
</dbReference>
<accession>A0A6M3JM98</accession>
<dbReference type="EMBL" id="MT141766">
    <property type="protein sequence ID" value="QJA70131.1"/>
    <property type="molecule type" value="Genomic_DNA"/>
</dbReference>
<dbReference type="GO" id="GO:0003677">
    <property type="term" value="F:DNA binding"/>
    <property type="evidence" value="ECO:0007669"/>
    <property type="project" value="InterPro"/>
</dbReference>
<dbReference type="SMART" id="SM00530">
    <property type="entry name" value="HTH_XRE"/>
    <property type="match status" value="1"/>
</dbReference>
<proteinExistence type="predicted"/>
<dbReference type="Pfam" id="PF01381">
    <property type="entry name" value="HTH_3"/>
    <property type="match status" value="1"/>
</dbReference>
<dbReference type="CDD" id="cd00093">
    <property type="entry name" value="HTH_XRE"/>
    <property type="match status" value="1"/>
</dbReference>
<evidence type="ECO:0000259" key="1">
    <source>
        <dbReference type="SMART" id="SM00530"/>
    </source>
</evidence>
<reference evidence="3" key="1">
    <citation type="submission" date="2020-03" db="EMBL/GenBank/DDBJ databases">
        <title>The deep terrestrial virosphere.</title>
        <authorList>
            <person name="Holmfeldt K."/>
            <person name="Nilsson E."/>
            <person name="Simone D."/>
            <person name="Lopez-Fernandez M."/>
            <person name="Wu X."/>
            <person name="de Brujin I."/>
            <person name="Lundin D."/>
            <person name="Andersson A."/>
            <person name="Bertilsson S."/>
            <person name="Dopson M."/>
        </authorList>
    </citation>
    <scope>NUCLEOTIDE SEQUENCE</scope>
    <source>
        <strain evidence="3">MM415A03972</strain>
        <strain evidence="2">MM415B00534</strain>
    </source>
</reference>
<gene>
    <name evidence="3" type="ORF">MM415A03972_0008</name>
    <name evidence="2" type="ORF">MM415B00534_0048</name>
</gene>
<dbReference type="InterPro" id="IPR001387">
    <property type="entry name" value="Cro/C1-type_HTH"/>
</dbReference>
<dbReference type="Gene3D" id="1.10.260.40">
    <property type="entry name" value="lambda repressor-like DNA-binding domains"/>
    <property type="match status" value="1"/>
</dbReference>
<dbReference type="EMBL" id="MT141514">
    <property type="protein sequence ID" value="QJA64189.1"/>
    <property type="molecule type" value="Genomic_DNA"/>
</dbReference>
<dbReference type="AlphaFoldDB" id="A0A6M3JM98"/>
<evidence type="ECO:0000313" key="3">
    <source>
        <dbReference type="EMBL" id="QJA70131.1"/>
    </source>
</evidence>
<feature type="domain" description="HTH cro/C1-type" evidence="1">
    <location>
        <begin position="4"/>
        <end position="58"/>
    </location>
</feature>
<organism evidence="3">
    <name type="scientific">viral metagenome</name>
    <dbReference type="NCBI Taxonomy" id="1070528"/>
    <lineage>
        <taxon>unclassified sequences</taxon>
        <taxon>metagenomes</taxon>
        <taxon>organismal metagenomes</taxon>
    </lineage>
</organism>
<protein>
    <submittedName>
        <fullName evidence="3">Putative DNA binding, helix-turn-helix domain containing protein</fullName>
    </submittedName>
</protein>
<name>A0A6M3JM98_9ZZZZ</name>
<dbReference type="InterPro" id="IPR010982">
    <property type="entry name" value="Lambda_DNA-bd_dom_sf"/>
</dbReference>
<evidence type="ECO:0000313" key="2">
    <source>
        <dbReference type="EMBL" id="QJA64189.1"/>
    </source>
</evidence>